<keyword evidence="5" id="KW-0997">Cell inner membrane</keyword>
<organism evidence="11 12">
    <name type="scientific">Calothrix parasitica NIES-267</name>
    <dbReference type="NCBI Taxonomy" id="1973488"/>
    <lineage>
        <taxon>Bacteria</taxon>
        <taxon>Bacillati</taxon>
        <taxon>Cyanobacteriota</taxon>
        <taxon>Cyanophyceae</taxon>
        <taxon>Nostocales</taxon>
        <taxon>Calotrichaceae</taxon>
        <taxon>Calothrix</taxon>
    </lineage>
</organism>
<dbReference type="GO" id="GO:0015920">
    <property type="term" value="P:lipopolysaccharide transport"/>
    <property type="evidence" value="ECO:0007669"/>
    <property type="project" value="TreeGrafter"/>
</dbReference>
<dbReference type="Proteomes" id="UP000218418">
    <property type="component" value="Chromosome"/>
</dbReference>
<comment type="subcellular location">
    <subcellularLocation>
        <location evidence="1">Cell inner membrane</location>
        <topology evidence="1">Multi-pass membrane protein</topology>
    </subcellularLocation>
    <subcellularLocation>
        <location evidence="9">Cell membrane</location>
        <topology evidence="9">Multi-pass membrane protein</topology>
    </subcellularLocation>
</comment>
<dbReference type="InterPro" id="IPR047817">
    <property type="entry name" value="ABC2_TM_bact-type"/>
</dbReference>
<evidence type="ECO:0000256" key="9">
    <source>
        <dbReference type="RuleBase" id="RU361157"/>
    </source>
</evidence>
<dbReference type="InterPro" id="IPR013525">
    <property type="entry name" value="ABC2_TM"/>
</dbReference>
<evidence type="ECO:0000313" key="11">
    <source>
        <dbReference type="EMBL" id="BAY80994.1"/>
    </source>
</evidence>
<keyword evidence="8 9" id="KW-0472">Membrane</keyword>
<feature type="transmembrane region" description="Helical" evidence="9">
    <location>
        <begin position="47"/>
        <end position="69"/>
    </location>
</feature>
<keyword evidence="7 9" id="KW-1133">Transmembrane helix</keyword>
<feature type="transmembrane region" description="Helical" evidence="9">
    <location>
        <begin position="199"/>
        <end position="215"/>
    </location>
</feature>
<feature type="transmembrane region" description="Helical" evidence="9">
    <location>
        <begin position="256"/>
        <end position="274"/>
    </location>
</feature>
<dbReference type="GO" id="GO:0005886">
    <property type="term" value="C:plasma membrane"/>
    <property type="evidence" value="ECO:0007669"/>
    <property type="project" value="UniProtKB-SubCell"/>
</dbReference>
<accession>A0A1Z4LII6</accession>
<evidence type="ECO:0000256" key="1">
    <source>
        <dbReference type="ARBA" id="ARBA00004429"/>
    </source>
</evidence>
<evidence type="ECO:0000259" key="10">
    <source>
        <dbReference type="PROSITE" id="PS51012"/>
    </source>
</evidence>
<keyword evidence="12" id="KW-1185">Reference proteome</keyword>
<dbReference type="Pfam" id="PF01061">
    <property type="entry name" value="ABC2_membrane"/>
    <property type="match status" value="1"/>
</dbReference>
<sequence>MRAMDSIVRISGRLRRILPISEQWWTKFDLLRTLVRRDLEARYKGSVLGNLWSLVNPLSQLLIYTYVFSVVLKVKLSLRGLPANENVSFGLWLFAGLLPWIAFSTGLVQSAGSVVGQPNLVKKVVFPLSLLPLVPIVSALIESSFGLMMLIFVVALSSGTLHTTLAFLPLVWIPQLLLTAGFGYLAAGLTVFLRDIPQTLNVILNIWFYVTPIVYPITSIPESWQNWVLWLNPLAAIVEVYRDFVLMGEVKHWDELGIAFTISGIVFIVGVFVYRRLRPAFADVL</sequence>
<dbReference type="GO" id="GO:0140359">
    <property type="term" value="F:ABC-type transporter activity"/>
    <property type="evidence" value="ECO:0007669"/>
    <property type="project" value="InterPro"/>
</dbReference>
<evidence type="ECO:0000256" key="3">
    <source>
        <dbReference type="ARBA" id="ARBA00022448"/>
    </source>
</evidence>
<name>A0A1Z4LII6_9CYAN</name>
<evidence type="ECO:0000256" key="5">
    <source>
        <dbReference type="ARBA" id="ARBA00022519"/>
    </source>
</evidence>
<protein>
    <recommendedName>
        <fullName evidence="9">Transport permease protein</fullName>
    </recommendedName>
</protein>
<keyword evidence="3 9" id="KW-0813">Transport</keyword>
<evidence type="ECO:0000256" key="2">
    <source>
        <dbReference type="ARBA" id="ARBA00007783"/>
    </source>
</evidence>
<dbReference type="PANTHER" id="PTHR30413">
    <property type="entry name" value="INNER MEMBRANE TRANSPORT PERMEASE"/>
    <property type="match status" value="1"/>
</dbReference>
<evidence type="ECO:0000256" key="8">
    <source>
        <dbReference type="ARBA" id="ARBA00023136"/>
    </source>
</evidence>
<evidence type="ECO:0000256" key="7">
    <source>
        <dbReference type="ARBA" id="ARBA00022989"/>
    </source>
</evidence>
<comment type="similarity">
    <text evidence="2 9">Belongs to the ABC-2 integral membrane protein family.</text>
</comment>
<evidence type="ECO:0000256" key="4">
    <source>
        <dbReference type="ARBA" id="ARBA00022475"/>
    </source>
</evidence>
<feature type="transmembrane region" description="Helical" evidence="9">
    <location>
        <begin position="89"/>
        <end position="108"/>
    </location>
</feature>
<proteinExistence type="inferred from homology"/>
<gene>
    <name evidence="11" type="ORF">NIES267_04590</name>
</gene>
<evidence type="ECO:0000313" key="12">
    <source>
        <dbReference type="Proteomes" id="UP000218418"/>
    </source>
</evidence>
<feature type="transmembrane region" description="Helical" evidence="9">
    <location>
        <begin position="175"/>
        <end position="193"/>
    </location>
</feature>
<feature type="domain" description="ABC transmembrane type-2" evidence="10">
    <location>
        <begin position="48"/>
        <end position="277"/>
    </location>
</feature>
<dbReference type="PROSITE" id="PS51012">
    <property type="entry name" value="ABC_TM2"/>
    <property type="match status" value="1"/>
</dbReference>
<evidence type="ECO:0000256" key="6">
    <source>
        <dbReference type="ARBA" id="ARBA00022692"/>
    </source>
</evidence>
<keyword evidence="6 9" id="KW-0812">Transmembrane</keyword>
<reference evidence="11 12" key="1">
    <citation type="submission" date="2017-06" db="EMBL/GenBank/DDBJ databases">
        <title>Genome sequencing of cyanobaciteial culture collection at National Institute for Environmental Studies (NIES).</title>
        <authorList>
            <person name="Hirose Y."/>
            <person name="Shimura Y."/>
            <person name="Fujisawa T."/>
            <person name="Nakamura Y."/>
            <person name="Kawachi M."/>
        </authorList>
    </citation>
    <scope>NUCLEOTIDE SEQUENCE [LARGE SCALE GENOMIC DNA]</scope>
    <source>
        <strain evidence="11 12">NIES-267</strain>
    </source>
</reference>
<feature type="transmembrane region" description="Helical" evidence="9">
    <location>
        <begin position="120"/>
        <end position="141"/>
    </location>
</feature>
<dbReference type="EMBL" id="AP018227">
    <property type="protein sequence ID" value="BAY80994.1"/>
    <property type="molecule type" value="Genomic_DNA"/>
</dbReference>
<dbReference type="AlphaFoldDB" id="A0A1Z4LII6"/>
<keyword evidence="4 9" id="KW-1003">Cell membrane</keyword>
<dbReference type="PANTHER" id="PTHR30413:SF8">
    <property type="entry name" value="TRANSPORT PERMEASE PROTEIN"/>
    <property type="match status" value="1"/>
</dbReference>